<feature type="transmembrane region" description="Helical" evidence="1">
    <location>
        <begin position="28"/>
        <end position="50"/>
    </location>
</feature>
<keyword evidence="3" id="KW-0482">Metalloprotease</keyword>
<keyword evidence="1" id="KW-1133">Transmembrane helix</keyword>
<gene>
    <name evidence="3" type="ORF">FEE95_13465</name>
</gene>
<protein>
    <submittedName>
        <fullName evidence="3">CPBP family intramembrane metalloprotease</fullName>
    </submittedName>
</protein>
<feature type="transmembrane region" description="Helical" evidence="1">
    <location>
        <begin position="157"/>
        <end position="180"/>
    </location>
</feature>
<proteinExistence type="predicted"/>
<dbReference type="OrthoDB" id="847268at2"/>
<dbReference type="GO" id="GO:0008237">
    <property type="term" value="F:metallopeptidase activity"/>
    <property type="evidence" value="ECO:0007669"/>
    <property type="project" value="UniProtKB-KW"/>
</dbReference>
<feature type="transmembrane region" description="Helical" evidence="1">
    <location>
        <begin position="129"/>
        <end position="150"/>
    </location>
</feature>
<dbReference type="GO" id="GO:0004175">
    <property type="term" value="F:endopeptidase activity"/>
    <property type="evidence" value="ECO:0007669"/>
    <property type="project" value="UniProtKB-ARBA"/>
</dbReference>
<dbReference type="Pfam" id="PF02517">
    <property type="entry name" value="Rce1-like"/>
    <property type="match status" value="1"/>
</dbReference>
<keyword evidence="1" id="KW-0472">Membrane</keyword>
<keyword evidence="4" id="KW-1185">Reference proteome</keyword>
<keyword evidence="3" id="KW-0645">Protease</keyword>
<dbReference type="EMBL" id="VATY01000002">
    <property type="protein sequence ID" value="TMM57486.1"/>
    <property type="molecule type" value="Genomic_DNA"/>
</dbReference>
<evidence type="ECO:0000313" key="4">
    <source>
        <dbReference type="Proteomes" id="UP000310314"/>
    </source>
</evidence>
<reference evidence="3 4" key="1">
    <citation type="submission" date="2019-05" db="EMBL/GenBank/DDBJ databases">
        <authorList>
            <person name="Zhang J.-Y."/>
            <person name="Feg X."/>
            <person name="Du Z.-J."/>
        </authorList>
    </citation>
    <scope>NUCLEOTIDE SEQUENCE [LARGE SCALE GENOMIC DNA]</scope>
    <source>
        <strain evidence="3 4">RZ26</strain>
    </source>
</reference>
<name>A0A5S3PRV5_9FLAO</name>
<dbReference type="GO" id="GO:0080120">
    <property type="term" value="P:CAAX-box protein maturation"/>
    <property type="evidence" value="ECO:0007669"/>
    <property type="project" value="UniProtKB-ARBA"/>
</dbReference>
<feature type="domain" description="CAAX prenyl protease 2/Lysostaphin resistance protein A-like" evidence="2">
    <location>
        <begin position="71"/>
        <end position="169"/>
    </location>
</feature>
<organism evidence="3 4">
    <name type="scientific">Maribacter algarum</name>
    <name type="common">ex Zhang et al. 2020</name>
    <dbReference type="NCBI Taxonomy" id="2578118"/>
    <lineage>
        <taxon>Bacteria</taxon>
        <taxon>Pseudomonadati</taxon>
        <taxon>Bacteroidota</taxon>
        <taxon>Flavobacteriia</taxon>
        <taxon>Flavobacteriales</taxon>
        <taxon>Flavobacteriaceae</taxon>
        <taxon>Maribacter</taxon>
    </lineage>
</organism>
<evidence type="ECO:0000313" key="3">
    <source>
        <dbReference type="EMBL" id="TMM57486.1"/>
    </source>
</evidence>
<dbReference type="InterPro" id="IPR003675">
    <property type="entry name" value="Rce1/LyrA-like_dom"/>
</dbReference>
<feature type="transmembrane region" description="Helical" evidence="1">
    <location>
        <begin position="70"/>
        <end position="91"/>
    </location>
</feature>
<dbReference type="GO" id="GO:0006508">
    <property type="term" value="P:proteolysis"/>
    <property type="evidence" value="ECO:0007669"/>
    <property type="project" value="UniProtKB-KW"/>
</dbReference>
<dbReference type="RefSeq" id="WP_138658505.1">
    <property type="nucleotide sequence ID" value="NZ_VATY01000002.1"/>
</dbReference>
<dbReference type="AlphaFoldDB" id="A0A5S3PRV5"/>
<keyword evidence="3" id="KW-0378">Hydrolase</keyword>
<accession>A0A5S3PRV5</accession>
<dbReference type="Proteomes" id="UP000310314">
    <property type="component" value="Unassembled WGS sequence"/>
</dbReference>
<keyword evidence="1" id="KW-0812">Transmembrane</keyword>
<sequence>MLQELWSFLKNPFFEEDENTSDTYRLKVLLKLLVIALISSIVFAGITELIAEFLNPELGKHAIEEALENYSPWFLLFGAVVLAPLFEEFFFRGPMVFFRDKSYFKYIFYVLTLIFGFIHISNFEITKTTLLLSPILVAPQISAGFFLGFIRVRFGLIWAMVLHSLYNLILIGPLVVFQLLDIPIE</sequence>
<evidence type="ECO:0000259" key="2">
    <source>
        <dbReference type="Pfam" id="PF02517"/>
    </source>
</evidence>
<evidence type="ECO:0000256" key="1">
    <source>
        <dbReference type="SAM" id="Phobius"/>
    </source>
</evidence>
<comment type="caution">
    <text evidence="3">The sequence shown here is derived from an EMBL/GenBank/DDBJ whole genome shotgun (WGS) entry which is preliminary data.</text>
</comment>
<feature type="transmembrane region" description="Helical" evidence="1">
    <location>
        <begin position="103"/>
        <end position="123"/>
    </location>
</feature>